<dbReference type="Proteomes" id="UP000823821">
    <property type="component" value="Unassembled WGS sequence"/>
</dbReference>
<comment type="caution">
    <text evidence="2">The sequence shown here is derived from an EMBL/GenBank/DDBJ whole genome shotgun (WGS) entry which is preliminary data.</text>
</comment>
<reference evidence="2" key="1">
    <citation type="journal article" date="2021" name="PeerJ">
        <title>Extensive microbial diversity within the chicken gut microbiome revealed by metagenomics and culture.</title>
        <authorList>
            <person name="Gilroy R."/>
            <person name="Ravi A."/>
            <person name="Getino M."/>
            <person name="Pursley I."/>
            <person name="Horton D.L."/>
            <person name="Alikhan N.F."/>
            <person name="Baker D."/>
            <person name="Gharbi K."/>
            <person name="Hall N."/>
            <person name="Watson M."/>
            <person name="Adriaenssens E.M."/>
            <person name="Foster-Nyarko E."/>
            <person name="Jarju S."/>
            <person name="Secka A."/>
            <person name="Antonio M."/>
            <person name="Oren A."/>
            <person name="Chaudhuri R.R."/>
            <person name="La Ragione R."/>
            <person name="Hildebrand F."/>
            <person name="Pallen M.J."/>
        </authorList>
    </citation>
    <scope>NUCLEOTIDE SEQUENCE</scope>
    <source>
        <strain evidence="2">5032</strain>
    </source>
</reference>
<gene>
    <name evidence="2" type="ORF">H9784_01965</name>
</gene>
<dbReference type="Pfam" id="PF08821">
    <property type="entry name" value="CGGC"/>
    <property type="match status" value="1"/>
</dbReference>
<dbReference type="SMART" id="SM01078">
    <property type="entry name" value="CGGC"/>
    <property type="match status" value="1"/>
</dbReference>
<dbReference type="InterPro" id="IPR014925">
    <property type="entry name" value="CGGC_dom"/>
</dbReference>
<feature type="domain" description="CGGC" evidence="1">
    <location>
        <begin position="3"/>
        <end position="110"/>
    </location>
</feature>
<proteinExistence type="predicted"/>
<dbReference type="AlphaFoldDB" id="A0A9D2KP29"/>
<protein>
    <submittedName>
        <fullName evidence="2">CGGC domain-containing protein</fullName>
    </submittedName>
</protein>
<reference evidence="2" key="2">
    <citation type="submission" date="2021-04" db="EMBL/GenBank/DDBJ databases">
        <authorList>
            <person name="Gilroy R."/>
        </authorList>
    </citation>
    <scope>NUCLEOTIDE SEQUENCE</scope>
    <source>
        <strain evidence="2">5032</strain>
    </source>
</reference>
<evidence type="ECO:0000259" key="1">
    <source>
        <dbReference type="SMART" id="SM01078"/>
    </source>
</evidence>
<evidence type="ECO:0000313" key="3">
    <source>
        <dbReference type="Proteomes" id="UP000823821"/>
    </source>
</evidence>
<name>A0A9D2KP29_9BACT</name>
<evidence type="ECO:0000313" key="2">
    <source>
        <dbReference type="EMBL" id="HJA78327.1"/>
    </source>
</evidence>
<dbReference type="EMBL" id="DWZD01000015">
    <property type="protein sequence ID" value="HJA78327.1"/>
    <property type="molecule type" value="Genomic_DNA"/>
</dbReference>
<organism evidence="2 3">
    <name type="scientific">Candidatus Desulfovibrio intestinavium</name>
    <dbReference type="NCBI Taxonomy" id="2838534"/>
    <lineage>
        <taxon>Bacteria</taxon>
        <taxon>Pseudomonadati</taxon>
        <taxon>Thermodesulfobacteriota</taxon>
        <taxon>Desulfovibrionia</taxon>
        <taxon>Desulfovibrionales</taxon>
        <taxon>Desulfovibrionaceae</taxon>
        <taxon>Desulfovibrio</taxon>
    </lineage>
</organism>
<sequence>MKKVGIIRCQQTEDLCPGTKDFAFAAQGKGAFEALGACEVMGFVSCGGCPGKRAVARAQMLRERGAEAVVLASCITKGTPLGFPCPNKGLMLRAIRAKLGEDFPVLEYTHPSAAEIKAAEEAAGQACG</sequence>
<accession>A0A9D2KP29</accession>